<dbReference type="Gene3D" id="4.10.240.10">
    <property type="entry name" value="Zn(2)-C6 fungal-type DNA-binding domain"/>
    <property type="match status" value="1"/>
</dbReference>
<feature type="domain" description="Zn(2)-C6 fungal-type" evidence="1">
    <location>
        <begin position="196"/>
        <end position="229"/>
    </location>
</feature>
<proteinExistence type="predicted"/>
<dbReference type="SUPFAM" id="SSF57701">
    <property type="entry name" value="Zn2/Cys6 DNA-binding domain"/>
    <property type="match status" value="1"/>
</dbReference>
<sequence>MDSLPYFERFKYPTNFKNGFPDYQGQIDPYFPDNGSDHIDKQFEVVLDGSENTYVVVTIPTDPPSVSIRQQGLTSVDVIYTPTPPLSSTKSSSAVTVSFKPSPTTEGTEIGDGYAQFFNEQIKAGTQFTISASDVPTPNLPDEYEIGVTIEACEEQAIKRAKIDELIYYHQTQIAVLKKEKKKLEKIENKNMKGTACDNCRKRKRRCDRSTIDGEPCGYCGRNNKVCSHLNK</sequence>
<dbReference type="GO" id="GO:0008270">
    <property type="term" value="F:zinc ion binding"/>
    <property type="evidence" value="ECO:0007669"/>
    <property type="project" value="InterPro"/>
</dbReference>
<dbReference type="AlphaFoldDB" id="A0A397UPP3"/>
<dbReference type="OrthoDB" id="2315521at2759"/>
<organism evidence="2 3">
    <name type="scientific">Gigaspora rosea</name>
    <dbReference type="NCBI Taxonomy" id="44941"/>
    <lineage>
        <taxon>Eukaryota</taxon>
        <taxon>Fungi</taxon>
        <taxon>Fungi incertae sedis</taxon>
        <taxon>Mucoromycota</taxon>
        <taxon>Glomeromycotina</taxon>
        <taxon>Glomeromycetes</taxon>
        <taxon>Diversisporales</taxon>
        <taxon>Gigasporaceae</taxon>
        <taxon>Gigaspora</taxon>
    </lineage>
</organism>
<dbReference type="PROSITE" id="PS00463">
    <property type="entry name" value="ZN2_CY6_FUNGAL_1"/>
    <property type="match status" value="1"/>
</dbReference>
<keyword evidence="3" id="KW-1185">Reference proteome</keyword>
<dbReference type="Pfam" id="PF00172">
    <property type="entry name" value="Zn_clus"/>
    <property type="match status" value="1"/>
</dbReference>
<dbReference type="EMBL" id="QKWP01001054">
    <property type="protein sequence ID" value="RIB12164.1"/>
    <property type="molecule type" value="Genomic_DNA"/>
</dbReference>
<accession>A0A397UPP3</accession>
<dbReference type="PROSITE" id="PS50048">
    <property type="entry name" value="ZN2_CY6_FUNGAL_2"/>
    <property type="match status" value="1"/>
</dbReference>
<reference evidence="2 3" key="1">
    <citation type="submission" date="2018-06" db="EMBL/GenBank/DDBJ databases">
        <title>Comparative genomics reveals the genomic features of Rhizophagus irregularis, R. cerebriforme, R. diaphanum and Gigaspora rosea, and their symbiotic lifestyle signature.</title>
        <authorList>
            <person name="Morin E."/>
            <person name="San Clemente H."/>
            <person name="Chen E.C.H."/>
            <person name="De La Providencia I."/>
            <person name="Hainaut M."/>
            <person name="Kuo A."/>
            <person name="Kohler A."/>
            <person name="Murat C."/>
            <person name="Tang N."/>
            <person name="Roy S."/>
            <person name="Loubradou J."/>
            <person name="Henrissat B."/>
            <person name="Grigoriev I.V."/>
            <person name="Corradi N."/>
            <person name="Roux C."/>
            <person name="Martin F.M."/>
        </authorList>
    </citation>
    <scope>NUCLEOTIDE SEQUENCE [LARGE SCALE GENOMIC DNA]</scope>
    <source>
        <strain evidence="2 3">DAOM 194757</strain>
    </source>
</reference>
<comment type="caution">
    <text evidence="2">The sequence shown here is derived from an EMBL/GenBank/DDBJ whole genome shotgun (WGS) entry which is preliminary data.</text>
</comment>
<protein>
    <recommendedName>
        <fullName evidence="1">Zn(2)-C6 fungal-type domain-containing protein</fullName>
    </recommendedName>
</protein>
<evidence type="ECO:0000313" key="2">
    <source>
        <dbReference type="EMBL" id="RIB12164.1"/>
    </source>
</evidence>
<dbReference type="InterPro" id="IPR001138">
    <property type="entry name" value="Zn2Cys6_DnaBD"/>
</dbReference>
<dbReference type="Proteomes" id="UP000266673">
    <property type="component" value="Unassembled WGS sequence"/>
</dbReference>
<gene>
    <name evidence="2" type="ORF">C2G38_2249683</name>
</gene>
<dbReference type="GO" id="GO:0000981">
    <property type="term" value="F:DNA-binding transcription factor activity, RNA polymerase II-specific"/>
    <property type="evidence" value="ECO:0007669"/>
    <property type="project" value="InterPro"/>
</dbReference>
<evidence type="ECO:0000259" key="1">
    <source>
        <dbReference type="PROSITE" id="PS50048"/>
    </source>
</evidence>
<dbReference type="InterPro" id="IPR036864">
    <property type="entry name" value="Zn2-C6_fun-type_DNA-bd_sf"/>
</dbReference>
<evidence type="ECO:0000313" key="3">
    <source>
        <dbReference type="Proteomes" id="UP000266673"/>
    </source>
</evidence>
<name>A0A397UPP3_9GLOM</name>